<feature type="non-terminal residue" evidence="12">
    <location>
        <position position="1"/>
    </location>
</feature>
<feature type="domain" description="Purple acid phosphatase N-terminal" evidence="10">
    <location>
        <begin position="251"/>
        <end position="353"/>
    </location>
</feature>
<dbReference type="InterPro" id="IPR008963">
    <property type="entry name" value="Purple_acid_Pase-like_N"/>
</dbReference>
<evidence type="ECO:0000259" key="8">
    <source>
        <dbReference type="Pfam" id="PF00149"/>
    </source>
</evidence>
<dbReference type="EC" id="3.1.3.2" evidence="7"/>
<comment type="subcellular location">
    <subcellularLocation>
        <location evidence="1">Secreted</location>
    </subcellularLocation>
</comment>
<feature type="domain" description="Purple acid phosphatase C-terminal" evidence="9">
    <location>
        <begin position="614"/>
        <end position="673"/>
    </location>
</feature>
<comment type="subunit">
    <text evidence="3">Homodimer.</text>
</comment>
<evidence type="ECO:0000313" key="12">
    <source>
        <dbReference type="EMBL" id="CAK9881265.1"/>
    </source>
</evidence>
<name>A0ABP1BXV0_9BRYO</name>
<dbReference type="Gene3D" id="3.60.21.10">
    <property type="match status" value="1"/>
</dbReference>
<feature type="domain" description="Calcineurin-like phosphoesterase" evidence="8">
    <location>
        <begin position="378"/>
        <end position="583"/>
    </location>
</feature>
<dbReference type="Pfam" id="PF14008">
    <property type="entry name" value="Metallophos_C"/>
    <property type="match status" value="1"/>
</dbReference>
<dbReference type="EMBL" id="OZ023709">
    <property type="protein sequence ID" value="CAK9881265.1"/>
    <property type="molecule type" value="Genomic_DNA"/>
</dbReference>
<dbReference type="Pfam" id="PF17808">
    <property type="entry name" value="fn3_PAP"/>
    <property type="match status" value="1"/>
</dbReference>
<keyword evidence="4" id="KW-0964">Secreted</keyword>
<sequence>FCNSIVLKFSSGIIELHLLIFSMDGIVSRSTSRMGKGSFKDITSANSTSTSLSLRAMREQQAQHLLKDPRFSSINKRRKLESCIDFNPYLSISISTAASSTSASSSAATLLLQDVENVTVTVSGILDPSEADWIAVFSPATAPDTNFCPLNEALYLETGDVSPQPLTCLYPVKYRYVSADPEYLSCGNSECREEILGKCLVKTCSGSITFRIINIRTTMLFAFFTGGFDAPCLLKTSSAFNFSNPSSPLYAHLASPDSTATSMRLTWVSGNGDPQEVYYDGGRTSTSTISTFTPSQMCCKLSSELDNPASGFGWHDPGYIHTALMTQLTPSSNYSYYYGSAVAGWTTSRSFKTPPAAGAKTLNVVMYADMGKAERDHSDEHYVQPGALGVIDALTERISALEDVDLVFHVGDISYATGFMVEWDSFLEMINPVASRVSYMTAIGNHERDFPYSGSVYETPDSGGECGVAYEAYFPMPTQAGVDKPWYSIESGPVHFTVMSTEHDWTQGSEQYNWIQNDLAMVDRSSTPWVIFAGHRPAYSSQQDTIVNDIIGGAVDPSFPPAIEPLLLNGKVDLAVWGHVHNYERTCAVYKSKCLAFPSNVNGVDTYNNTNYKAPVHAVIGMAGFTLDSFSRAPHAWSSVRISKFGYTYIQANPNRLYVQFVTSSMAGTVEDSFQFTK</sequence>
<dbReference type="PANTHER" id="PTHR45778:SF3">
    <property type="entry name" value="PURPLE ACID PHOSPHATASE"/>
    <property type="match status" value="1"/>
</dbReference>
<evidence type="ECO:0000256" key="4">
    <source>
        <dbReference type="ARBA" id="ARBA00022525"/>
    </source>
</evidence>
<comment type="similarity">
    <text evidence="2 7">Belongs to the metallophosphoesterase superfamily. Purple acid phosphatase family.</text>
</comment>
<dbReference type="Pfam" id="PF16656">
    <property type="entry name" value="Pur_ac_phosph_N"/>
    <property type="match status" value="1"/>
</dbReference>
<evidence type="ECO:0000256" key="5">
    <source>
        <dbReference type="ARBA" id="ARBA00022729"/>
    </source>
</evidence>
<dbReference type="InterPro" id="IPR041792">
    <property type="entry name" value="MPP_PAP"/>
</dbReference>
<evidence type="ECO:0000259" key="9">
    <source>
        <dbReference type="Pfam" id="PF14008"/>
    </source>
</evidence>
<accession>A0ABP1BXV0</accession>
<evidence type="ECO:0000256" key="2">
    <source>
        <dbReference type="ARBA" id="ARBA00008723"/>
    </source>
</evidence>
<dbReference type="InterPro" id="IPR029052">
    <property type="entry name" value="Metallo-depent_PP-like"/>
</dbReference>
<organism evidence="12 13">
    <name type="scientific">Sphagnum jensenii</name>
    <dbReference type="NCBI Taxonomy" id="128206"/>
    <lineage>
        <taxon>Eukaryota</taxon>
        <taxon>Viridiplantae</taxon>
        <taxon>Streptophyta</taxon>
        <taxon>Embryophyta</taxon>
        <taxon>Bryophyta</taxon>
        <taxon>Sphagnophytina</taxon>
        <taxon>Sphagnopsida</taxon>
        <taxon>Sphagnales</taxon>
        <taxon>Sphagnaceae</taxon>
        <taxon>Sphagnum</taxon>
    </lineage>
</organism>
<dbReference type="InterPro" id="IPR025733">
    <property type="entry name" value="PAPs_C"/>
</dbReference>
<reference evidence="12" key="1">
    <citation type="submission" date="2024-03" db="EMBL/GenBank/DDBJ databases">
        <authorList>
            <consortium name="ELIXIR-Norway"/>
            <consortium name="Elixir Norway"/>
        </authorList>
    </citation>
    <scope>NUCLEOTIDE SEQUENCE</scope>
</reference>
<evidence type="ECO:0000259" key="11">
    <source>
        <dbReference type="Pfam" id="PF17808"/>
    </source>
</evidence>
<proteinExistence type="inferred from homology"/>
<keyword evidence="5" id="KW-0732">Signal</keyword>
<keyword evidence="13" id="KW-1185">Reference proteome</keyword>
<dbReference type="SUPFAM" id="SSF56300">
    <property type="entry name" value="Metallo-dependent phosphatases"/>
    <property type="match status" value="1"/>
</dbReference>
<dbReference type="InterPro" id="IPR004843">
    <property type="entry name" value="Calcineurin-like_PHP"/>
</dbReference>
<dbReference type="Pfam" id="PF00149">
    <property type="entry name" value="Metallophos"/>
    <property type="match status" value="1"/>
</dbReference>
<evidence type="ECO:0000256" key="6">
    <source>
        <dbReference type="ARBA" id="ARBA00023180"/>
    </source>
</evidence>
<dbReference type="Proteomes" id="UP001497522">
    <property type="component" value="Chromosome 8"/>
</dbReference>
<dbReference type="CDD" id="cd00839">
    <property type="entry name" value="MPP_PAPs"/>
    <property type="match status" value="1"/>
</dbReference>
<feature type="domain" description="Purple acid phosphatase Fn3-like" evidence="11">
    <location>
        <begin position="102"/>
        <end position="244"/>
    </location>
</feature>
<gene>
    <name evidence="12" type="ORF">CSSPJE1EN2_LOCUS22653</name>
</gene>
<evidence type="ECO:0000256" key="1">
    <source>
        <dbReference type="ARBA" id="ARBA00004613"/>
    </source>
</evidence>
<dbReference type="Gene3D" id="2.60.40.380">
    <property type="entry name" value="Purple acid phosphatase-like, N-terminal"/>
    <property type="match status" value="1"/>
</dbReference>
<comment type="catalytic activity">
    <reaction evidence="7">
        <text>a phosphate monoester + H2O = an alcohol + phosphate</text>
        <dbReference type="Rhea" id="RHEA:15017"/>
        <dbReference type="ChEBI" id="CHEBI:15377"/>
        <dbReference type="ChEBI" id="CHEBI:30879"/>
        <dbReference type="ChEBI" id="CHEBI:43474"/>
        <dbReference type="ChEBI" id="CHEBI:67140"/>
        <dbReference type="EC" id="3.1.3.2"/>
    </reaction>
</comment>
<keyword evidence="6" id="KW-0325">Glycoprotein</keyword>
<dbReference type="InterPro" id="IPR015914">
    <property type="entry name" value="PAPs_N"/>
</dbReference>
<keyword evidence="7" id="KW-0378">Hydrolase</keyword>
<dbReference type="PANTHER" id="PTHR45778">
    <property type="entry name" value="PURPLE ACID PHOSPHATASE-RELATED"/>
    <property type="match status" value="1"/>
</dbReference>
<protein>
    <recommendedName>
        <fullName evidence="7">Purple acid phosphatase</fullName>
        <ecNumber evidence="7">3.1.3.2</ecNumber>
    </recommendedName>
</protein>
<dbReference type="InterPro" id="IPR040974">
    <property type="entry name" value="Fn3_PAP"/>
</dbReference>
<evidence type="ECO:0000259" key="10">
    <source>
        <dbReference type="Pfam" id="PF16656"/>
    </source>
</evidence>
<dbReference type="SUPFAM" id="SSF49363">
    <property type="entry name" value="Purple acid phosphatase, N-terminal domain"/>
    <property type="match status" value="1"/>
</dbReference>
<evidence type="ECO:0000256" key="7">
    <source>
        <dbReference type="RuleBase" id="RU361203"/>
    </source>
</evidence>
<evidence type="ECO:0000256" key="3">
    <source>
        <dbReference type="ARBA" id="ARBA00011738"/>
    </source>
</evidence>
<evidence type="ECO:0000313" key="13">
    <source>
        <dbReference type="Proteomes" id="UP001497522"/>
    </source>
</evidence>